<organism evidence="2 3">
    <name type="scientific">Gigaspora margarita</name>
    <dbReference type="NCBI Taxonomy" id="4874"/>
    <lineage>
        <taxon>Eukaryota</taxon>
        <taxon>Fungi</taxon>
        <taxon>Fungi incertae sedis</taxon>
        <taxon>Mucoromycota</taxon>
        <taxon>Glomeromycotina</taxon>
        <taxon>Glomeromycetes</taxon>
        <taxon>Diversisporales</taxon>
        <taxon>Gigasporaceae</taxon>
        <taxon>Gigaspora</taxon>
    </lineage>
</organism>
<feature type="transmembrane region" description="Helical" evidence="1">
    <location>
        <begin position="6"/>
        <end position="22"/>
    </location>
</feature>
<gene>
    <name evidence="2" type="ORF">GMARGA_LOCUS26029</name>
</gene>
<evidence type="ECO:0000313" key="3">
    <source>
        <dbReference type="Proteomes" id="UP000789901"/>
    </source>
</evidence>
<evidence type="ECO:0000256" key="1">
    <source>
        <dbReference type="SAM" id="Phobius"/>
    </source>
</evidence>
<accession>A0ABN7W4Q6</accession>
<feature type="non-terminal residue" evidence="2">
    <location>
        <position position="97"/>
    </location>
</feature>
<keyword evidence="1" id="KW-0812">Transmembrane</keyword>
<reference evidence="2 3" key="1">
    <citation type="submission" date="2021-06" db="EMBL/GenBank/DDBJ databases">
        <authorList>
            <person name="Kallberg Y."/>
            <person name="Tangrot J."/>
            <person name="Rosling A."/>
        </authorList>
    </citation>
    <scope>NUCLEOTIDE SEQUENCE [LARGE SCALE GENOMIC DNA]</scope>
    <source>
        <strain evidence="2 3">120-4 pot B 10/14</strain>
    </source>
</reference>
<protein>
    <submittedName>
        <fullName evidence="2">9647_t:CDS:1</fullName>
    </submittedName>
</protein>
<keyword evidence="1" id="KW-1133">Transmembrane helix</keyword>
<name>A0ABN7W4Q6_GIGMA</name>
<comment type="caution">
    <text evidence="2">The sequence shown here is derived from an EMBL/GenBank/DDBJ whole genome shotgun (WGS) entry which is preliminary data.</text>
</comment>
<keyword evidence="3" id="KW-1185">Reference proteome</keyword>
<keyword evidence="1" id="KW-0472">Membrane</keyword>
<dbReference type="Proteomes" id="UP000789901">
    <property type="component" value="Unassembled WGS sequence"/>
</dbReference>
<dbReference type="EMBL" id="CAJVQB010029637">
    <property type="protein sequence ID" value="CAG8814361.1"/>
    <property type="molecule type" value="Genomic_DNA"/>
</dbReference>
<evidence type="ECO:0000313" key="2">
    <source>
        <dbReference type="EMBL" id="CAG8814361.1"/>
    </source>
</evidence>
<sequence length="97" mass="11107">MDSPYRALLLYTGLFIYSYMNLDLRIREFFYFVKYHLRGIIALATIPALTAMYELYTFATVIIISMAIIATISVASHFRSEDALEITFLLSTHAIAI</sequence>
<proteinExistence type="predicted"/>
<feature type="transmembrane region" description="Helical" evidence="1">
    <location>
        <begin position="55"/>
        <end position="75"/>
    </location>
</feature>
<feature type="transmembrane region" description="Helical" evidence="1">
    <location>
        <begin position="29"/>
        <end position="49"/>
    </location>
</feature>